<geneLocation type="plasmid" evidence="1 2">
    <name>pPRADMK78_02</name>
</geneLocation>
<evidence type="ECO:0000313" key="2">
    <source>
        <dbReference type="Proteomes" id="UP000308530"/>
    </source>
</evidence>
<keyword evidence="2" id="KW-1185">Reference proteome</keyword>
<evidence type="ECO:0000313" key="1">
    <source>
        <dbReference type="EMBL" id="QLF72065.1"/>
    </source>
</evidence>
<name>A0ABX6QU42_9HYPH</name>
<dbReference type="EMBL" id="CP058352">
    <property type="protein sequence ID" value="QLF72065.1"/>
    <property type="molecule type" value="Genomic_DNA"/>
</dbReference>
<gene>
    <name evidence="1" type="ORF">FE840_020735</name>
</gene>
<dbReference type="RefSeq" id="WP_138289577.1">
    <property type="nucleotide sequence ID" value="NZ_CP058352.1"/>
</dbReference>
<keyword evidence="1" id="KW-0614">Plasmid</keyword>
<dbReference type="Proteomes" id="UP000308530">
    <property type="component" value="Plasmid pPRADMK78_02"/>
</dbReference>
<proteinExistence type="predicted"/>
<reference evidence="1 2" key="1">
    <citation type="submission" date="2020-06" db="EMBL/GenBank/DDBJ databases">
        <title>Genome sequence of Rhizobium sp strain ADMK78.</title>
        <authorList>
            <person name="Rahi P."/>
        </authorList>
    </citation>
    <scope>NUCLEOTIDE SEQUENCE [LARGE SCALE GENOMIC DNA]</scope>
    <source>
        <strain evidence="1 2">ADMK78</strain>
        <plasmid evidence="1 2">pPRADMK78_02</plasmid>
    </source>
</reference>
<protein>
    <submittedName>
        <fullName evidence="1">Uncharacterized protein</fullName>
    </submittedName>
</protein>
<accession>A0ABX6QU42</accession>
<organism evidence="1 2">
    <name type="scientific">Peteryoungia desertarenae</name>
    <dbReference type="NCBI Taxonomy" id="1813451"/>
    <lineage>
        <taxon>Bacteria</taxon>
        <taxon>Pseudomonadati</taxon>
        <taxon>Pseudomonadota</taxon>
        <taxon>Alphaproteobacteria</taxon>
        <taxon>Hyphomicrobiales</taxon>
        <taxon>Rhizobiaceae</taxon>
        <taxon>Peteryoungia</taxon>
    </lineage>
</organism>
<sequence length="72" mass="7855">MKNRNSNSRPTHNVYVVEGEGDNAFWTKVGAAWQHADGEGLNLTLTALPLNGRLVVRPPKANEEQSQGKAGR</sequence>